<dbReference type="EMBL" id="JAHRIM010090095">
    <property type="protein sequence ID" value="MEQ2276517.1"/>
    <property type="molecule type" value="Genomic_DNA"/>
</dbReference>
<organism evidence="1 2">
    <name type="scientific">Xenotaenia resolanae</name>
    <dbReference type="NCBI Taxonomy" id="208358"/>
    <lineage>
        <taxon>Eukaryota</taxon>
        <taxon>Metazoa</taxon>
        <taxon>Chordata</taxon>
        <taxon>Craniata</taxon>
        <taxon>Vertebrata</taxon>
        <taxon>Euteleostomi</taxon>
        <taxon>Actinopterygii</taxon>
        <taxon>Neopterygii</taxon>
        <taxon>Teleostei</taxon>
        <taxon>Neoteleostei</taxon>
        <taxon>Acanthomorphata</taxon>
        <taxon>Ovalentaria</taxon>
        <taxon>Atherinomorphae</taxon>
        <taxon>Cyprinodontiformes</taxon>
        <taxon>Goodeidae</taxon>
        <taxon>Xenotaenia</taxon>
    </lineage>
</organism>
<evidence type="ECO:0000313" key="1">
    <source>
        <dbReference type="EMBL" id="MEQ2276517.1"/>
    </source>
</evidence>
<keyword evidence="2" id="KW-1185">Reference proteome</keyword>
<gene>
    <name evidence="1" type="ORF">XENORESO_003735</name>
</gene>
<proteinExistence type="predicted"/>
<accession>A0ABV0X7J4</accession>
<protein>
    <submittedName>
        <fullName evidence="1">Uncharacterized protein</fullName>
    </submittedName>
</protein>
<comment type="caution">
    <text evidence="1">The sequence shown here is derived from an EMBL/GenBank/DDBJ whole genome shotgun (WGS) entry which is preliminary data.</text>
</comment>
<name>A0ABV0X7J4_9TELE</name>
<evidence type="ECO:0000313" key="2">
    <source>
        <dbReference type="Proteomes" id="UP001444071"/>
    </source>
</evidence>
<dbReference type="Proteomes" id="UP001444071">
    <property type="component" value="Unassembled WGS sequence"/>
</dbReference>
<sequence length="69" mass="8094">MTTPEGLFQSKAEHHPANYFHFHPGMYKRQQRNIDYKQHKIANLGPPLVKLPRKSSDSQEVYQQMAKTI</sequence>
<reference evidence="1 2" key="1">
    <citation type="submission" date="2021-06" db="EMBL/GenBank/DDBJ databases">
        <authorList>
            <person name="Palmer J.M."/>
        </authorList>
    </citation>
    <scope>NUCLEOTIDE SEQUENCE [LARGE SCALE GENOMIC DNA]</scope>
    <source>
        <strain evidence="1 2">XR_2019</strain>
        <tissue evidence="1">Muscle</tissue>
    </source>
</reference>